<feature type="compositionally biased region" description="Basic residues" evidence="1">
    <location>
        <begin position="17"/>
        <end position="40"/>
    </location>
</feature>
<evidence type="ECO:0000313" key="4">
    <source>
        <dbReference type="Proteomes" id="UP000823749"/>
    </source>
</evidence>
<evidence type="ECO:0000313" key="3">
    <source>
        <dbReference type="EMBL" id="KAG5526088.1"/>
    </source>
</evidence>
<feature type="region of interest" description="Disordered" evidence="1">
    <location>
        <begin position="1"/>
        <end position="67"/>
    </location>
</feature>
<name>A0AAV6IBR7_9ERIC</name>
<evidence type="ECO:0000259" key="2">
    <source>
        <dbReference type="Pfam" id="PF03101"/>
    </source>
</evidence>
<comment type="caution">
    <text evidence="3">The sequence shown here is derived from an EMBL/GenBank/DDBJ whole genome shotgun (WGS) entry which is preliminary data.</text>
</comment>
<accession>A0AAV6IBR7</accession>
<gene>
    <name evidence="3" type="ORF">RHGRI_032401</name>
</gene>
<feature type="domain" description="FAR1" evidence="2">
    <location>
        <begin position="159"/>
        <end position="241"/>
    </location>
</feature>
<evidence type="ECO:0000256" key="1">
    <source>
        <dbReference type="SAM" id="MobiDB-lite"/>
    </source>
</evidence>
<proteinExistence type="predicted"/>
<keyword evidence="4" id="KW-1185">Reference proteome</keyword>
<dbReference type="AlphaFoldDB" id="A0AAV6IBR7"/>
<reference evidence="3" key="1">
    <citation type="submission" date="2020-08" db="EMBL/GenBank/DDBJ databases">
        <title>Plant Genome Project.</title>
        <authorList>
            <person name="Zhang R.-G."/>
        </authorList>
    </citation>
    <scope>NUCLEOTIDE SEQUENCE</scope>
    <source>
        <strain evidence="3">WSP0</strain>
        <tissue evidence="3">Leaf</tissue>
    </source>
</reference>
<dbReference type="Proteomes" id="UP000823749">
    <property type="component" value="Chromosome 11"/>
</dbReference>
<dbReference type="EMBL" id="JACTNZ010000011">
    <property type="protein sequence ID" value="KAG5526088.1"/>
    <property type="molecule type" value="Genomic_DNA"/>
</dbReference>
<dbReference type="InterPro" id="IPR004330">
    <property type="entry name" value="FAR1_DNA_bnd_dom"/>
</dbReference>
<sequence>MTSTYRKGYDIRSSGKWIRRKRKERKKKKKKRKRRRRRRPQPIQPTADHHGTLPIHHYQQGKDQTNSKSWVFTTTTTKMMSSESVSLTLPPNKVCGEQEEVWSGDSEHEEEVWCGPSSKDCDEIETIEDGKEETENCEDKVEEPKVGMTFDTSEGAYLYYLKYANEKGFAVAKRSSRKGRDGNVRHVGFECCRAGKARVRTSNPVKPRPQTKIECQARVNVVIDPDGKWRLSHVVLEHNHE</sequence>
<dbReference type="Pfam" id="PF03101">
    <property type="entry name" value="FAR1"/>
    <property type="match status" value="1"/>
</dbReference>
<dbReference type="PANTHER" id="PTHR46328">
    <property type="entry name" value="FAR-RED IMPAIRED RESPONSIVE (FAR1) FAMILY PROTEIN-RELATED"/>
    <property type="match status" value="1"/>
</dbReference>
<protein>
    <recommendedName>
        <fullName evidence="2">FAR1 domain-containing protein</fullName>
    </recommendedName>
</protein>
<dbReference type="PANTHER" id="PTHR46328:SF35">
    <property type="entry name" value="PROTEIN FAR1-RELATED SEQUENCE 5-LIKE"/>
    <property type="match status" value="1"/>
</dbReference>
<organism evidence="3 4">
    <name type="scientific">Rhododendron griersonianum</name>
    <dbReference type="NCBI Taxonomy" id="479676"/>
    <lineage>
        <taxon>Eukaryota</taxon>
        <taxon>Viridiplantae</taxon>
        <taxon>Streptophyta</taxon>
        <taxon>Embryophyta</taxon>
        <taxon>Tracheophyta</taxon>
        <taxon>Spermatophyta</taxon>
        <taxon>Magnoliopsida</taxon>
        <taxon>eudicotyledons</taxon>
        <taxon>Gunneridae</taxon>
        <taxon>Pentapetalae</taxon>
        <taxon>asterids</taxon>
        <taxon>Ericales</taxon>
        <taxon>Ericaceae</taxon>
        <taxon>Ericoideae</taxon>
        <taxon>Rhodoreae</taxon>
        <taxon>Rhododendron</taxon>
    </lineage>
</organism>